<dbReference type="EMBL" id="SMKQ01000286">
    <property type="protein sequence ID" value="TDD32394.1"/>
    <property type="molecule type" value="Genomic_DNA"/>
</dbReference>
<proteinExistence type="predicted"/>
<sequence length="121" mass="13000">MGHELPAAPAQLHQPAAHPFRTARLRPAPPACRRGRGNGVTAVGLSRQEKQILAAIERELRRGGSRLARRLEEFTARAEREGPQRFAAQASRRELLAVLCAVLLTSAALTLVVLLAGDAPA</sequence>
<keyword evidence="1" id="KW-0472">Membrane</keyword>
<dbReference type="AlphaFoldDB" id="A0A4R4XN38"/>
<protein>
    <submittedName>
        <fullName evidence="2">DUF3040 domain-containing protein</fullName>
    </submittedName>
</protein>
<keyword evidence="1" id="KW-0812">Transmembrane</keyword>
<evidence type="ECO:0000256" key="1">
    <source>
        <dbReference type="SAM" id="Phobius"/>
    </source>
</evidence>
<evidence type="ECO:0000313" key="2">
    <source>
        <dbReference type="EMBL" id="TDD32394.1"/>
    </source>
</evidence>
<comment type="caution">
    <text evidence="2">The sequence shown here is derived from an EMBL/GenBank/DDBJ whole genome shotgun (WGS) entry which is preliminary data.</text>
</comment>
<reference evidence="2 3" key="1">
    <citation type="submission" date="2019-03" db="EMBL/GenBank/DDBJ databases">
        <title>Draft genome sequences of novel Actinobacteria.</title>
        <authorList>
            <person name="Sahin N."/>
            <person name="Ay H."/>
            <person name="Saygin H."/>
        </authorList>
    </citation>
    <scope>NUCLEOTIDE SEQUENCE [LARGE SCALE GENOMIC DNA]</scope>
    <source>
        <strain evidence="2 3">CH32</strain>
    </source>
</reference>
<accession>A0A4R4XN38</accession>
<name>A0A4R4XN38_9ACTN</name>
<evidence type="ECO:0000313" key="3">
    <source>
        <dbReference type="Proteomes" id="UP000295302"/>
    </source>
</evidence>
<organism evidence="2 3">
    <name type="scientific">Nonomuraea terrae</name>
    <dbReference type="NCBI Taxonomy" id="2530383"/>
    <lineage>
        <taxon>Bacteria</taxon>
        <taxon>Bacillati</taxon>
        <taxon>Actinomycetota</taxon>
        <taxon>Actinomycetes</taxon>
        <taxon>Streptosporangiales</taxon>
        <taxon>Streptosporangiaceae</taxon>
        <taxon>Nonomuraea</taxon>
    </lineage>
</organism>
<gene>
    <name evidence="2" type="ORF">E1286_43640</name>
</gene>
<dbReference type="Proteomes" id="UP000295302">
    <property type="component" value="Unassembled WGS sequence"/>
</dbReference>
<feature type="transmembrane region" description="Helical" evidence="1">
    <location>
        <begin position="95"/>
        <end position="116"/>
    </location>
</feature>
<keyword evidence="1" id="KW-1133">Transmembrane helix</keyword>
<keyword evidence="3" id="KW-1185">Reference proteome</keyword>